<evidence type="ECO:0000256" key="1">
    <source>
        <dbReference type="ARBA" id="ARBA00004853"/>
    </source>
</evidence>
<keyword evidence="4 11" id="KW-0479">Metal-binding</keyword>
<comment type="cofactor">
    <cofactor evidence="11">
        <name>Zn(2+)</name>
        <dbReference type="ChEBI" id="CHEBI:29105"/>
    </cofactor>
    <text evidence="11">Binds 1 zinc ion per subunit.</text>
</comment>
<feature type="binding site" evidence="11">
    <location>
        <position position="147"/>
    </location>
    <ligand>
        <name>GTP</name>
        <dbReference type="ChEBI" id="CHEBI:37565"/>
    </ligand>
</feature>
<gene>
    <name evidence="11" type="primary">ribA</name>
    <name evidence="13" type="ORF">UABAM_02385</name>
</gene>
<dbReference type="InterPro" id="IPR000926">
    <property type="entry name" value="RibA"/>
</dbReference>
<dbReference type="SUPFAM" id="SSF142695">
    <property type="entry name" value="RibA-like"/>
    <property type="match status" value="1"/>
</dbReference>
<evidence type="ECO:0000256" key="9">
    <source>
        <dbReference type="ARBA" id="ARBA00043932"/>
    </source>
</evidence>
<feature type="binding site" evidence="11">
    <location>
        <position position="68"/>
    </location>
    <ligand>
        <name>GTP</name>
        <dbReference type="ChEBI" id="CHEBI:37565"/>
    </ligand>
</feature>
<dbReference type="GO" id="GO:0003935">
    <property type="term" value="F:GTP cyclohydrolase II activity"/>
    <property type="evidence" value="ECO:0007669"/>
    <property type="project" value="UniProtKB-UniRule"/>
</dbReference>
<dbReference type="Proteomes" id="UP000326354">
    <property type="component" value="Chromosome"/>
</dbReference>
<dbReference type="EC" id="3.5.4.25" evidence="11"/>
<proteinExistence type="inferred from homology"/>
<dbReference type="UniPathway" id="UPA00275">
    <property type="reaction ID" value="UER00400"/>
</dbReference>
<feature type="binding site" evidence="11">
    <location>
        <position position="112"/>
    </location>
    <ligand>
        <name>GTP</name>
        <dbReference type="ChEBI" id="CHEBI:37565"/>
    </ligand>
</feature>
<organism evidence="13 14">
    <name type="scientific">Uabimicrobium amorphum</name>
    <dbReference type="NCBI Taxonomy" id="2596890"/>
    <lineage>
        <taxon>Bacteria</taxon>
        <taxon>Pseudomonadati</taxon>
        <taxon>Planctomycetota</taxon>
        <taxon>Candidatus Uabimicrobiia</taxon>
        <taxon>Candidatus Uabimicrobiales</taxon>
        <taxon>Candidatus Uabimicrobiaceae</taxon>
        <taxon>Candidatus Uabimicrobium</taxon>
    </lineage>
</organism>
<feature type="active site" description="Nucleophile" evidence="11">
    <location>
        <position position="126"/>
    </location>
</feature>
<evidence type="ECO:0000259" key="12">
    <source>
        <dbReference type="Pfam" id="PF00925"/>
    </source>
</evidence>
<feature type="binding site" evidence="11">
    <location>
        <position position="152"/>
    </location>
    <ligand>
        <name>GTP</name>
        <dbReference type="ChEBI" id="CHEBI:37565"/>
    </ligand>
</feature>
<evidence type="ECO:0000256" key="5">
    <source>
        <dbReference type="ARBA" id="ARBA00022741"/>
    </source>
</evidence>
<evidence type="ECO:0000256" key="6">
    <source>
        <dbReference type="ARBA" id="ARBA00022801"/>
    </source>
</evidence>
<dbReference type="GO" id="GO:0005525">
    <property type="term" value="F:GTP binding"/>
    <property type="evidence" value="ECO:0007669"/>
    <property type="project" value="UniProtKB-KW"/>
</dbReference>
<name>A0A5S9IN00_UABAM</name>
<keyword evidence="7 11" id="KW-0862">Zinc</keyword>
<comment type="catalytic activity">
    <reaction evidence="10 11">
        <text>GTP + 4 H2O = 2,5-diamino-6-hydroxy-4-(5-phosphoribosylamino)-pyrimidine + formate + 2 phosphate + 3 H(+)</text>
        <dbReference type="Rhea" id="RHEA:23704"/>
        <dbReference type="ChEBI" id="CHEBI:15377"/>
        <dbReference type="ChEBI" id="CHEBI:15378"/>
        <dbReference type="ChEBI" id="CHEBI:15740"/>
        <dbReference type="ChEBI" id="CHEBI:37565"/>
        <dbReference type="ChEBI" id="CHEBI:43474"/>
        <dbReference type="ChEBI" id="CHEBI:58614"/>
        <dbReference type="EC" id="3.5.4.25"/>
    </reaction>
</comment>
<dbReference type="GO" id="GO:0009231">
    <property type="term" value="P:riboflavin biosynthetic process"/>
    <property type="evidence" value="ECO:0007669"/>
    <property type="project" value="UniProtKB-UniRule"/>
</dbReference>
<dbReference type="KEGG" id="uam:UABAM_02385"/>
<reference evidence="13 14" key="1">
    <citation type="submission" date="2019-08" db="EMBL/GenBank/DDBJ databases">
        <title>Complete genome sequence of Candidatus Uab amorphum.</title>
        <authorList>
            <person name="Shiratori T."/>
            <person name="Suzuki S."/>
            <person name="Kakizawa Y."/>
            <person name="Ishida K."/>
        </authorList>
    </citation>
    <scope>NUCLEOTIDE SEQUENCE [LARGE SCALE GENOMIC DNA]</scope>
    <source>
        <strain evidence="13 14">SRT547</strain>
    </source>
</reference>
<feature type="active site" description="Proton acceptor" evidence="11">
    <location>
        <position position="124"/>
    </location>
</feature>
<keyword evidence="8 11" id="KW-0342">GTP-binding</keyword>
<comment type="similarity">
    <text evidence="2">In the N-terminal section; belongs to the DHBP synthase family.</text>
</comment>
<evidence type="ECO:0000256" key="3">
    <source>
        <dbReference type="ARBA" id="ARBA00022619"/>
    </source>
</evidence>
<keyword evidence="5 11" id="KW-0547">Nucleotide-binding</keyword>
<evidence type="ECO:0000313" key="13">
    <source>
        <dbReference type="EMBL" id="BBM84030.1"/>
    </source>
</evidence>
<dbReference type="FunFam" id="3.40.50.10990:FF:000001">
    <property type="entry name" value="Riboflavin biosynthesis protein RibBA"/>
    <property type="match status" value="1"/>
</dbReference>
<comment type="pathway">
    <text evidence="1 11">Cofactor biosynthesis; riboflavin biosynthesis; 5-amino-6-(D-ribitylamino)uracil from GTP: step 1/4.</text>
</comment>
<keyword evidence="3 11" id="KW-0686">Riboflavin biosynthesis</keyword>
<evidence type="ECO:0000256" key="2">
    <source>
        <dbReference type="ARBA" id="ARBA00005520"/>
    </source>
</evidence>
<dbReference type="CDD" id="cd00641">
    <property type="entry name" value="GTP_cyclohydro2"/>
    <property type="match status" value="1"/>
</dbReference>
<dbReference type="PANTHER" id="PTHR21327">
    <property type="entry name" value="GTP CYCLOHYDROLASE II-RELATED"/>
    <property type="match status" value="1"/>
</dbReference>
<comment type="function">
    <text evidence="9 11">Catalyzes the conversion of GTP to 2,5-diamino-6-ribosylamino-4(3H)-pyrimidinone 5'-phosphate (DARP), formate and pyrophosphate.</text>
</comment>
<evidence type="ECO:0000256" key="7">
    <source>
        <dbReference type="ARBA" id="ARBA00022833"/>
    </source>
</evidence>
<feature type="binding site" evidence="11">
    <location>
        <position position="52"/>
    </location>
    <ligand>
        <name>Zn(2+)</name>
        <dbReference type="ChEBI" id="CHEBI:29105"/>
        <note>catalytic</note>
    </ligand>
</feature>
<evidence type="ECO:0000256" key="10">
    <source>
        <dbReference type="ARBA" id="ARBA00049295"/>
    </source>
</evidence>
<evidence type="ECO:0000256" key="11">
    <source>
        <dbReference type="HAMAP-Rule" id="MF_00179"/>
    </source>
</evidence>
<accession>A0A5S9IN00</accession>
<feature type="binding site" evidence="11">
    <location>
        <position position="63"/>
    </location>
    <ligand>
        <name>Zn(2+)</name>
        <dbReference type="ChEBI" id="CHEBI:29105"/>
        <note>catalytic</note>
    </ligand>
</feature>
<evidence type="ECO:0000256" key="8">
    <source>
        <dbReference type="ARBA" id="ARBA00023134"/>
    </source>
</evidence>
<comment type="similarity">
    <text evidence="11">Belongs to the GTP cyclohydrolase II family.</text>
</comment>
<dbReference type="RefSeq" id="WP_151968209.1">
    <property type="nucleotide sequence ID" value="NZ_AP019860.1"/>
</dbReference>
<dbReference type="OrthoDB" id="9793111at2"/>
<dbReference type="EMBL" id="AP019860">
    <property type="protein sequence ID" value="BBM84030.1"/>
    <property type="molecule type" value="Genomic_DNA"/>
</dbReference>
<keyword evidence="14" id="KW-1185">Reference proteome</keyword>
<dbReference type="NCBIfam" id="TIGR00505">
    <property type="entry name" value="ribA"/>
    <property type="match status" value="1"/>
</dbReference>
<dbReference type="InterPro" id="IPR032677">
    <property type="entry name" value="GTP_cyclohydro_II"/>
</dbReference>
<sequence>MISKIVTTRLPTDYGQFDLHLYQDKSAKEHLALSMGEQDSAKIPIVRIHSECLTGDLFTSRRCDCGQQLHASLKMISESGCGVLIYLRQEGRGIGLINKLHAYNLQDEGLDTIEANLKLGFESDQRDYNIALQILLDLQIKELKLITNNPEKLKQFSQSPIKVVERIALNLKSYNDNIDYLKTKRDRMGHLLDL</sequence>
<dbReference type="Pfam" id="PF00925">
    <property type="entry name" value="GTP_cyclohydro2"/>
    <property type="match status" value="1"/>
</dbReference>
<feature type="domain" description="GTP cyclohydrolase II" evidence="12">
    <location>
        <begin position="5"/>
        <end position="167"/>
    </location>
</feature>
<feature type="binding site" evidence="11">
    <location>
        <position position="65"/>
    </location>
    <ligand>
        <name>Zn(2+)</name>
        <dbReference type="ChEBI" id="CHEBI:29105"/>
        <note>catalytic</note>
    </ligand>
</feature>
<feature type="binding site" evidence="11">
    <location>
        <begin position="47"/>
        <end position="51"/>
    </location>
    <ligand>
        <name>GTP</name>
        <dbReference type="ChEBI" id="CHEBI:37565"/>
    </ligand>
</feature>
<dbReference type="GO" id="GO:0008270">
    <property type="term" value="F:zinc ion binding"/>
    <property type="evidence" value="ECO:0007669"/>
    <property type="project" value="UniProtKB-UniRule"/>
</dbReference>
<evidence type="ECO:0000313" key="14">
    <source>
        <dbReference type="Proteomes" id="UP000326354"/>
    </source>
</evidence>
<dbReference type="HAMAP" id="MF_00179">
    <property type="entry name" value="RibA"/>
    <property type="match status" value="1"/>
</dbReference>
<protein>
    <recommendedName>
        <fullName evidence="11">GTP cyclohydrolase-2</fullName>
        <ecNumber evidence="11">3.5.4.25</ecNumber>
    </recommendedName>
    <alternativeName>
        <fullName evidence="11">GTP cyclohydrolase II</fullName>
    </alternativeName>
</protein>
<dbReference type="GO" id="GO:0005829">
    <property type="term" value="C:cytosol"/>
    <property type="evidence" value="ECO:0007669"/>
    <property type="project" value="TreeGrafter"/>
</dbReference>
<dbReference type="NCBIfam" id="NF001591">
    <property type="entry name" value="PRK00393.1"/>
    <property type="match status" value="1"/>
</dbReference>
<dbReference type="GO" id="GO:0008686">
    <property type="term" value="F:3,4-dihydroxy-2-butanone-4-phosphate synthase activity"/>
    <property type="evidence" value="ECO:0007669"/>
    <property type="project" value="TreeGrafter"/>
</dbReference>
<keyword evidence="6 11" id="KW-0378">Hydrolase</keyword>
<dbReference type="AlphaFoldDB" id="A0A5S9IN00"/>
<dbReference type="PANTHER" id="PTHR21327:SF18">
    <property type="entry name" value="3,4-DIHYDROXY-2-BUTANONE 4-PHOSPHATE SYNTHASE"/>
    <property type="match status" value="1"/>
</dbReference>
<evidence type="ECO:0000256" key="4">
    <source>
        <dbReference type="ARBA" id="ARBA00022723"/>
    </source>
</evidence>
<feature type="binding site" evidence="11">
    <location>
        <begin position="90"/>
        <end position="92"/>
    </location>
    <ligand>
        <name>GTP</name>
        <dbReference type="ChEBI" id="CHEBI:37565"/>
    </ligand>
</feature>
<dbReference type="Gene3D" id="3.40.50.10990">
    <property type="entry name" value="GTP cyclohydrolase II"/>
    <property type="match status" value="1"/>
</dbReference>
<dbReference type="InterPro" id="IPR036144">
    <property type="entry name" value="RibA-like_sf"/>
</dbReference>